<dbReference type="Proteomes" id="UP000613266">
    <property type="component" value="Unassembled WGS sequence"/>
</dbReference>
<dbReference type="RefSeq" id="WP_198113226.1">
    <property type="nucleotide sequence ID" value="NZ_JAEDAK010000021.1"/>
</dbReference>
<dbReference type="InterPro" id="IPR043128">
    <property type="entry name" value="Rev_trsase/Diguanyl_cyclase"/>
</dbReference>
<dbReference type="EMBL" id="JAEDAK010000021">
    <property type="protein sequence ID" value="MBH9579372.1"/>
    <property type="molecule type" value="Genomic_DNA"/>
</dbReference>
<dbReference type="Gene3D" id="3.40.50.2300">
    <property type="match status" value="1"/>
</dbReference>
<dbReference type="GO" id="GO:0052621">
    <property type="term" value="F:diguanylate cyclase activity"/>
    <property type="evidence" value="ECO:0007669"/>
    <property type="project" value="UniProtKB-EC"/>
</dbReference>
<sequence length="326" mass="35595">MPDAALRPANLLIVDDDPLIIQAIARALNGLGRLRFATGGREALALASTEPPDLLLLDAQMPDLNGLEVLRQLRERPDTRDLQVIVITSQSDDATEQAALELGAADFLGKPVRPAVLLARVRTQLRLKQALDGLRQQATLDQLTRCANRHVLMEAIEREWARALRERQRFSLLLLDVDHFKRFNDRYGHLAGDQALVTVAEVLRQCAGRPGDLAARYGGEEFAVLLTGADREGAEAVAQCLRERLAARALPHEDGVNGRLTVSIGAASFGPDCHGWSDQPTGPVPGGHAWSANLLLNLADQALYEAKRRGRDQAVFVRIELDSGTP</sequence>
<dbReference type="InterPro" id="IPR050469">
    <property type="entry name" value="Diguanylate_Cyclase"/>
</dbReference>
<dbReference type="Pfam" id="PF00072">
    <property type="entry name" value="Response_reg"/>
    <property type="match status" value="1"/>
</dbReference>
<dbReference type="AlphaFoldDB" id="A0A931J9P8"/>
<dbReference type="Gene3D" id="3.30.70.270">
    <property type="match status" value="1"/>
</dbReference>
<protein>
    <recommendedName>
        <fullName evidence="1">diguanylate cyclase</fullName>
        <ecNumber evidence="1">2.7.7.65</ecNumber>
    </recommendedName>
</protein>
<dbReference type="InterPro" id="IPR011006">
    <property type="entry name" value="CheY-like_superfamily"/>
</dbReference>
<keyword evidence="7" id="KW-1185">Reference proteome</keyword>
<feature type="domain" description="GGDEF" evidence="5">
    <location>
        <begin position="168"/>
        <end position="319"/>
    </location>
</feature>
<proteinExistence type="predicted"/>
<comment type="caution">
    <text evidence="6">The sequence shown here is derived from an EMBL/GenBank/DDBJ whole genome shotgun (WGS) entry which is preliminary data.</text>
</comment>
<dbReference type="PANTHER" id="PTHR45138:SF9">
    <property type="entry name" value="DIGUANYLATE CYCLASE DGCM-RELATED"/>
    <property type="match status" value="1"/>
</dbReference>
<evidence type="ECO:0000259" key="5">
    <source>
        <dbReference type="PROSITE" id="PS50887"/>
    </source>
</evidence>
<reference evidence="6" key="1">
    <citation type="submission" date="2020-12" db="EMBL/GenBank/DDBJ databases">
        <title>The genome sequence of Inhella sp. 1Y17.</title>
        <authorList>
            <person name="Liu Y."/>
        </authorList>
    </citation>
    <scope>NUCLEOTIDE SEQUENCE</scope>
    <source>
        <strain evidence="6">1Y17</strain>
    </source>
</reference>
<dbReference type="SUPFAM" id="SSF52172">
    <property type="entry name" value="CheY-like"/>
    <property type="match status" value="1"/>
</dbReference>
<evidence type="ECO:0000313" key="6">
    <source>
        <dbReference type="EMBL" id="MBH9579372.1"/>
    </source>
</evidence>
<dbReference type="SMART" id="SM00448">
    <property type="entry name" value="REC"/>
    <property type="match status" value="1"/>
</dbReference>
<dbReference type="PROSITE" id="PS50110">
    <property type="entry name" value="RESPONSE_REGULATORY"/>
    <property type="match status" value="1"/>
</dbReference>
<evidence type="ECO:0000259" key="4">
    <source>
        <dbReference type="PROSITE" id="PS50110"/>
    </source>
</evidence>
<evidence type="ECO:0000313" key="7">
    <source>
        <dbReference type="Proteomes" id="UP000613266"/>
    </source>
</evidence>
<feature type="domain" description="Response regulatory" evidence="4">
    <location>
        <begin position="10"/>
        <end position="125"/>
    </location>
</feature>
<dbReference type="PANTHER" id="PTHR45138">
    <property type="entry name" value="REGULATORY COMPONENTS OF SENSORY TRANSDUCTION SYSTEM"/>
    <property type="match status" value="1"/>
</dbReference>
<dbReference type="EC" id="2.7.7.65" evidence="1"/>
<dbReference type="GO" id="GO:1902201">
    <property type="term" value="P:negative regulation of bacterial-type flagellum-dependent cell motility"/>
    <property type="evidence" value="ECO:0007669"/>
    <property type="project" value="TreeGrafter"/>
</dbReference>
<evidence type="ECO:0000256" key="1">
    <source>
        <dbReference type="ARBA" id="ARBA00012528"/>
    </source>
</evidence>
<organism evidence="6 7">
    <name type="scientific">Inhella proteolytica</name>
    <dbReference type="NCBI Taxonomy" id="2795029"/>
    <lineage>
        <taxon>Bacteria</taxon>
        <taxon>Pseudomonadati</taxon>
        <taxon>Pseudomonadota</taxon>
        <taxon>Betaproteobacteria</taxon>
        <taxon>Burkholderiales</taxon>
        <taxon>Sphaerotilaceae</taxon>
        <taxon>Inhella</taxon>
    </lineage>
</organism>
<accession>A0A931J9P8</accession>
<dbReference type="SMART" id="SM00267">
    <property type="entry name" value="GGDEF"/>
    <property type="match status" value="1"/>
</dbReference>
<dbReference type="PROSITE" id="PS50887">
    <property type="entry name" value="GGDEF"/>
    <property type="match status" value="1"/>
</dbReference>
<dbReference type="GO" id="GO:0005886">
    <property type="term" value="C:plasma membrane"/>
    <property type="evidence" value="ECO:0007669"/>
    <property type="project" value="TreeGrafter"/>
</dbReference>
<name>A0A931J9P8_9BURK</name>
<keyword evidence="3" id="KW-0597">Phosphoprotein</keyword>
<gene>
    <name evidence="6" type="ORF">I7X39_20945</name>
</gene>
<dbReference type="SUPFAM" id="SSF55073">
    <property type="entry name" value="Nucleotide cyclase"/>
    <property type="match status" value="1"/>
</dbReference>
<comment type="catalytic activity">
    <reaction evidence="2">
        <text>2 GTP = 3',3'-c-di-GMP + 2 diphosphate</text>
        <dbReference type="Rhea" id="RHEA:24898"/>
        <dbReference type="ChEBI" id="CHEBI:33019"/>
        <dbReference type="ChEBI" id="CHEBI:37565"/>
        <dbReference type="ChEBI" id="CHEBI:58805"/>
        <dbReference type="EC" id="2.7.7.65"/>
    </reaction>
</comment>
<dbReference type="Pfam" id="PF00990">
    <property type="entry name" value="GGDEF"/>
    <property type="match status" value="1"/>
</dbReference>
<evidence type="ECO:0000256" key="2">
    <source>
        <dbReference type="ARBA" id="ARBA00034247"/>
    </source>
</evidence>
<dbReference type="GO" id="GO:0000160">
    <property type="term" value="P:phosphorelay signal transduction system"/>
    <property type="evidence" value="ECO:0007669"/>
    <property type="project" value="InterPro"/>
</dbReference>
<dbReference type="InterPro" id="IPR029787">
    <property type="entry name" value="Nucleotide_cyclase"/>
</dbReference>
<dbReference type="NCBIfam" id="TIGR00254">
    <property type="entry name" value="GGDEF"/>
    <property type="match status" value="1"/>
</dbReference>
<dbReference type="InterPro" id="IPR001789">
    <property type="entry name" value="Sig_transdc_resp-reg_receiver"/>
</dbReference>
<dbReference type="GO" id="GO:0043709">
    <property type="term" value="P:cell adhesion involved in single-species biofilm formation"/>
    <property type="evidence" value="ECO:0007669"/>
    <property type="project" value="TreeGrafter"/>
</dbReference>
<dbReference type="CDD" id="cd01949">
    <property type="entry name" value="GGDEF"/>
    <property type="match status" value="1"/>
</dbReference>
<dbReference type="InterPro" id="IPR000160">
    <property type="entry name" value="GGDEF_dom"/>
</dbReference>
<dbReference type="FunFam" id="3.30.70.270:FF:000001">
    <property type="entry name" value="Diguanylate cyclase domain protein"/>
    <property type="match status" value="1"/>
</dbReference>
<evidence type="ECO:0000256" key="3">
    <source>
        <dbReference type="PROSITE-ProRule" id="PRU00169"/>
    </source>
</evidence>
<feature type="modified residue" description="4-aspartylphosphate" evidence="3">
    <location>
        <position position="58"/>
    </location>
</feature>